<dbReference type="Proteomes" id="UP000789920">
    <property type="component" value="Unassembled WGS sequence"/>
</dbReference>
<organism evidence="1 2">
    <name type="scientific">Racocetra persica</name>
    <dbReference type="NCBI Taxonomy" id="160502"/>
    <lineage>
        <taxon>Eukaryota</taxon>
        <taxon>Fungi</taxon>
        <taxon>Fungi incertae sedis</taxon>
        <taxon>Mucoromycota</taxon>
        <taxon>Glomeromycotina</taxon>
        <taxon>Glomeromycetes</taxon>
        <taxon>Diversisporales</taxon>
        <taxon>Gigasporaceae</taxon>
        <taxon>Racocetra</taxon>
    </lineage>
</organism>
<keyword evidence="2" id="KW-1185">Reference proteome</keyword>
<name>A0ACA9N9Q2_9GLOM</name>
<evidence type="ECO:0000313" key="2">
    <source>
        <dbReference type="Proteomes" id="UP000789920"/>
    </source>
</evidence>
<proteinExistence type="predicted"/>
<comment type="caution">
    <text evidence="1">The sequence shown here is derived from an EMBL/GenBank/DDBJ whole genome shotgun (WGS) entry which is preliminary data.</text>
</comment>
<gene>
    <name evidence="1" type="ORF">RPERSI_LOCUS7367</name>
</gene>
<dbReference type="EMBL" id="CAJVQC010012413">
    <property type="protein sequence ID" value="CAG8638067.1"/>
    <property type="molecule type" value="Genomic_DNA"/>
</dbReference>
<reference evidence="1" key="1">
    <citation type="submission" date="2021-06" db="EMBL/GenBank/DDBJ databases">
        <authorList>
            <person name="Kallberg Y."/>
            <person name="Tangrot J."/>
            <person name="Rosling A."/>
        </authorList>
    </citation>
    <scope>NUCLEOTIDE SEQUENCE</scope>
    <source>
        <strain evidence="1">MA461A</strain>
    </source>
</reference>
<accession>A0ACA9N9Q2</accession>
<sequence length="290" mass="34368">SSLEITILTAIQSMIYRRCKKIIKIQITTHDDLSEKYLKQLLKIVSTQTKLKELDLIGCHIYNNFDFTQYILAKPQSLRKLVLQKIKFDNYDLIDFILCLEVLAIKFLSSNLFKESKYNLQNLQRLELVCNEIELNRSILNIKCKTLKACVLYEKYFDKKKELISLLCQNYPNLVTLYYFSSNLRLSSMLVELQHLYQLQLGGFEYEDLNSFLHNLDTEFVKLKVLVLPLDIELNQLPNLKNFIRQNKYLENLKLVKNFNIEKKEDCEREIIDLCQERNVRCSLKVQDIS</sequence>
<protein>
    <submittedName>
        <fullName evidence="1">26225_t:CDS:1</fullName>
    </submittedName>
</protein>
<feature type="non-terminal residue" evidence="1">
    <location>
        <position position="1"/>
    </location>
</feature>
<evidence type="ECO:0000313" key="1">
    <source>
        <dbReference type="EMBL" id="CAG8638067.1"/>
    </source>
</evidence>